<dbReference type="PANTHER" id="PTHR14499">
    <property type="entry name" value="POTASSIUM CHANNEL TETRAMERIZATION DOMAIN-CONTAINING"/>
    <property type="match status" value="1"/>
</dbReference>
<accession>A0A5C6P9D9</accession>
<feature type="domain" description="Potassium channel tetramerisation-type BTB" evidence="3">
    <location>
        <begin position="215"/>
        <end position="288"/>
    </location>
</feature>
<organism evidence="5 6">
    <name type="scientific">Takifugu flavidus</name>
    <name type="common">sansaifugu</name>
    <dbReference type="NCBI Taxonomy" id="433684"/>
    <lineage>
        <taxon>Eukaryota</taxon>
        <taxon>Metazoa</taxon>
        <taxon>Chordata</taxon>
        <taxon>Craniata</taxon>
        <taxon>Vertebrata</taxon>
        <taxon>Euteleostomi</taxon>
        <taxon>Actinopterygii</taxon>
        <taxon>Neopterygii</taxon>
        <taxon>Teleostei</taxon>
        <taxon>Neoteleostei</taxon>
        <taxon>Acanthomorphata</taxon>
        <taxon>Eupercaria</taxon>
        <taxon>Tetraodontiformes</taxon>
        <taxon>Tetradontoidea</taxon>
        <taxon>Tetraodontidae</taxon>
        <taxon>Takifugu</taxon>
    </lineage>
</organism>
<evidence type="ECO:0000259" key="4">
    <source>
        <dbReference type="Pfam" id="PF11992"/>
    </source>
</evidence>
<feature type="domain" description="Protein-glutamine gamma-glutamyltransferase TgpA N-terminal" evidence="4">
    <location>
        <begin position="306"/>
        <end position="392"/>
    </location>
</feature>
<evidence type="ECO:0000259" key="3">
    <source>
        <dbReference type="Pfam" id="PF02214"/>
    </source>
</evidence>
<keyword evidence="6" id="KW-1185">Reference proteome</keyword>
<feature type="region of interest" description="Disordered" evidence="1">
    <location>
        <begin position="1"/>
        <end position="40"/>
    </location>
</feature>
<dbReference type="SUPFAM" id="SSF54695">
    <property type="entry name" value="POZ domain"/>
    <property type="match status" value="1"/>
</dbReference>
<protein>
    <submittedName>
        <fullName evidence="5">BTB/POZ domain-containing protein kctd15</fullName>
    </submittedName>
</protein>
<proteinExistence type="predicted"/>
<keyword evidence="2" id="KW-1133">Transmembrane helix</keyword>
<dbReference type="InterPro" id="IPR011333">
    <property type="entry name" value="SKP1/BTB/POZ_sf"/>
</dbReference>
<feature type="transmembrane region" description="Helical" evidence="2">
    <location>
        <begin position="302"/>
        <end position="326"/>
    </location>
</feature>
<dbReference type="PANTHER" id="PTHR14499:SF27">
    <property type="entry name" value="BTB_POZ DOMAIN-CONTAINING PROTEIN KCTD15"/>
    <property type="match status" value="1"/>
</dbReference>
<evidence type="ECO:0000313" key="6">
    <source>
        <dbReference type="Proteomes" id="UP000324091"/>
    </source>
</evidence>
<dbReference type="EMBL" id="RHFK02000005">
    <property type="protein sequence ID" value="TWW76103.1"/>
    <property type="molecule type" value="Genomic_DNA"/>
</dbReference>
<evidence type="ECO:0000256" key="1">
    <source>
        <dbReference type="SAM" id="MobiDB-lite"/>
    </source>
</evidence>
<feature type="compositionally biased region" description="Acidic residues" evidence="1">
    <location>
        <begin position="403"/>
        <end position="434"/>
    </location>
</feature>
<feature type="compositionally biased region" description="Basic and acidic residues" evidence="1">
    <location>
        <begin position="15"/>
        <end position="26"/>
    </location>
</feature>
<name>A0A5C6P9D9_9TELE</name>
<dbReference type="Gene3D" id="3.30.710.10">
    <property type="entry name" value="Potassium Channel Kv1.1, Chain A"/>
    <property type="match status" value="1"/>
</dbReference>
<feature type="transmembrane region" description="Helical" evidence="2">
    <location>
        <begin position="333"/>
        <end position="357"/>
    </location>
</feature>
<dbReference type="Pfam" id="PF02214">
    <property type="entry name" value="BTB_2"/>
    <property type="match status" value="1"/>
</dbReference>
<dbReference type="GO" id="GO:0051260">
    <property type="term" value="P:protein homooligomerization"/>
    <property type="evidence" value="ECO:0007669"/>
    <property type="project" value="InterPro"/>
</dbReference>
<dbReference type="Proteomes" id="UP000324091">
    <property type="component" value="Chromosome 13"/>
</dbReference>
<sequence>MSNFRSWRGVKDRKRSWQENHQRSDTSRLGPVGTRWGHGGDTGMARLGLCEKTGNGCEDVRRRITRPAPGGQKGPGQSFRRPSSLLARTRRSGVFGVFCLAHQHAPSRTGGSEDTWRSDPRITDHGTEQQARAAAMSLVSVSSQPKRWGSAVDPLGIRCGSAGDPLGMRCGSAGDPLGIRGAEHVQVVREPLARVPDERPGIPSPAQLTKANAPVHIDVGGHMYTSSLATLTKFPESRIGRLFSGTEPIVLDSLKQHYFIDRDGDIFRYILSFLRTCKLLLPEDFKVKKHPEKMVNNVNQDFLLVLLVLVLLVLLVLVLLVLLVLVVLVLLVLVLLVLVLVLVLLVLLVLVVLVLLVLLVLVLLVLVLVLLVLVLVLVLVVLVLVLVCTRIRPVQGKVTSLPQEEEEQEEKEQDKQDEEEQGEEQEEEQGEEEKEQDKQDKQDEEEQGEEEKEQERRSRRRRRGGGGAGGGGAAG</sequence>
<keyword evidence="2" id="KW-0472">Membrane</keyword>
<comment type="caution">
    <text evidence="5">The sequence shown here is derived from an EMBL/GenBank/DDBJ whole genome shotgun (WGS) entry which is preliminary data.</text>
</comment>
<feature type="region of interest" description="Disordered" evidence="1">
    <location>
        <begin position="62"/>
        <end position="84"/>
    </location>
</feature>
<feature type="transmembrane region" description="Helical" evidence="2">
    <location>
        <begin position="363"/>
        <end position="387"/>
    </location>
</feature>
<gene>
    <name evidence="5" type="ORF">D4764_13G0007650</name>
</gene>
<reference evidence="5 6" key="1">
    <citation type="submission" date="2019-04" db="EMBL/GenBank/DDBJ databases">
        <title>Chromosome genome assembly for Takifugu flavidus.</title>
        <authorList>
            <person name="Xiao S."/>
        </authorList>
    </citation>
    <scope>NUCLEOTIDE SEQUENCE [LARGE SCALE GENOMIC DNA]</scope>
    <source>
        <strain evidence="5">HTHZ2018</strain>
        <tissue evidence="5">Muscle</tissue>
    </source>
</reference>
<evidence type="ECO:0000256" key="2">
    <source>
        <dbReference type="SAM" id="Phobius"/>
    </source>
</evidence>
<dbReference type="Pfam" id="PF11992">
    <property type="entry name" value="TgpA_N"/>
    <property type="match status" value="1"/>
</dbReference>
<evidence type="ECO:0000313" key="5">
    <source>
        <dbReference type="EMBL" id="TWW76103.1"/>
    </source>
</evidence>
<feature type="compositionally biased region" description="Acidic residues" evidence="1">
    <location>
        <begin position="442"/>
        <end position="452"/>
    </location>
</feature>
<dbReference type="AlphaFoldDB" id="A0A5C6P9D9"/>
<dbReference type="InterPro" id="IPR021878">
    <property type="entry name" value="TgpA_N"/>
</dbReference>
<keyword evidence="2" id="KW-0812">Transmembrane</keyword>
<feature type="compositionally biased region" description="Gly residues" evidence="1">
    <location>
        <begin position="465"/>
        <end position="475"/>
    </location>
</feature>
<dbReference type="InterPro" id="IPR003131">
    <property type="entry name" value="T1-type_BTB"/>
</dbReference>
<feature type="region of interest" description="Disordered" evidence="1">
    <location>
        <begin position="402"/>
        <end position="475"/>
    </location>
</feature>